<keyword evidence="2" id="KW-1185">Reference proteome</keyword>
<comment type="caution">
    <text evidence="1">The sequence shown here is derived from an EMBL/GenBank/DDBJ whole genome shotgun (WGS) entry which is preliminary data.</text>
</comment>
<reference evidence="1 2" key="1">
    <citation type="submission" date="2021-05" db="EMBL/GenBank/DDBJ databases">
        <title>Genome Assembly of Synthetic Allotetraploid Brassica napus Reveals Homoeologous Exchanges between Subgenomes.</title>
        <authorList>
            <person name="Davis J.T."/>
        </authorList>
    </citation>
    <scope>NUCLEOTIDE SEQUENCE [LARGE SCALE GENOMIC DNA]</scope>
    <source>
        <strain evidence="2">cv. Da-Ae</strain>
        <tissue evidence="1">Seedling</tissue>
    </source>
</reference>
<sequence>SITNLVNRLAVTKYEINGALDSAAVEEVSAISIPQASGGRRRVSTRRLPPLSPVFPAFPFSSYYSAPSSLLHLLCSSSGCGRIRRPKSEYVAVYSFPGVMARSWLDLRRRRHLDGRFRIWVRSLSECPPEWCSVAAFAVLVCSLLPLSSPGLPAPPLSSFRRKIATYFTCTSSAGFSVSVWIPRGRSDIFLRLQLNFTRSDGQTRTCRPCFACPSVEVALGMVCGPSDRSPVVFSYEQYDFEAGPGLTKNTLVSC</sequence>
<evidence type="ECO:0000313" key="2">
    <source>
        <dbReference type="Proteomes" id="UP000824890"/>
    </source>
</evidence>
<proteinExistence type="predicted"/>
<dbReference type="Proteomes" id="UP000824890">
    <property type="component" value="Unassembled WGS sequence"/>
</dbReference>
<feature type="non-terminal residue" evidence="1">
    <location>
        <position position="1"/>
    </location>
</feature>
<accession>A0ABQ7ZW19</accession>
<name>A0ABQ7ZW19_BRANA</name>
<organism evidence="1 2">
    <name type="scientific">Brassica napus</name>
    <name type="common">Rape</name>
    <dbReference type="NCBI Taxonomy" id="3708"/>
    <lineage>
        <taxon>Eukaryota</taxon>
        <taxon>Viridiplantae</taxon>
        <taxon>Streptophyta</taxon>
        <taxon>Embryophyta</taxon>
        <taxon>Tracheophyta</taxon>
        <taxon>Spermatophyta</taxon>
        <taxon>Magnoliopsida</taxon>
        <taxon>eudicotyledons</taxon>
        <taxon>Gunneridae</taxon>
        <taxon>Pentapetalae</taxon>
        <taxon>rosids</taxon>
        <taxon>malvids</taxon>
        <taxon>Brassicales</taxon>
        <taxon>Brassicaceae</taxon>
        <taxon>Brassiceae</taxon>
        <taxon>Brassica</taxon>
    </lineage>
</organism>
<dbReference type="EMBL" id="JAGKQM010000014">
    <property type="protein sequence ID" value="KAH0884449.1"/>
    <property type="molecule type" value="Genomic_DNA"/>
</dbReference>
<gene>
    <name evidence="1" type="ORF">HID58_060545</name>
</gene>
<evidence type="ECO:0000313" key="1">
    <source>
        <dbReference type="EMBL" id="KAH0884449.1"/>
    </source>
</evidence>
<protein>
    <submittedName>
        <fullName evidence="1">Uncharacterized protein</fullName>
    </submittedName>
</protein>